<protein>
    <submittedName>
        <fullName evidence="2">Uncharacterized protein</fullName>
    </submittedName>
</protein>
<evidence type="ECO:0000313" key="3">
    <source>
        <dbReference type="Proteomes" id="UP000192393"/>
    </source>
</evidence>
<feature type="transmembrane region" description="Helical" evidence="1">
    <location>
        <begin position="12"/>
        <end position="34"/>
    </location>
</feature>
<accession>A0A1W2C7T1</accession>
<evidence type="ECO:0000313" key="2">
    <source>
        <dbReference type="EMBL" id="SMC81325.1"/>
    </source>
</evidence>
<dbReference type="EMBL" id="FWXS01000009">
    <property type="protein sequence ID" value="SMC81325.1"/>
    <property type="molecule type" value="Genomic_DNA"/>
</dbReference>
<dbReference type="Proteomes" id="UP000192393">
    <property type="component" value="Unassembled WGS sequence"/>
</dbReference>
<feature type="transmembrane region" description="Helical" evidence="1">
    <location>
        <begin position="54"/>
        <end position="71"/>
    </location>
</feature>
<proteinExistence type="predicted"/>
<evidence type="ECO:0000256" key="1">
    <source>
        <dbReference type="SAM" id="Phobius"/>
    </source>
</evidence>
<feature type="transmembrane region" description="Helical" evidence="1">
    <location>
        <begin position="108"/>
        <end position="127"/>
    </location>
</feature>
<feature type="transmembrane region" description="Helical" evidence="1">
    <location>
        <begin position="83"/>
        <end position="102"/>
    </location>
</feature>
<keyword evidence="1" id="KW-0472">Membrane</keyword>
<dbReference type="AlphaFoldDB" id="A0A1W2C7T1"/>
<name>A0A1W2C7T1_9FLAO</name>
<sequence length="131" mass="14734">MKKYIVLKLIGLAVLTMITLVIISFLEVALYSYLINPGQAESFYEAHAECTAPYISGIFGFIIFFLVARFWNKKNYPNSFKLAILFPLVYVLLDIIIITAAGVKWSDFFLIFAIANAAKFLGSSLGYKLTK</sequence>
<gene>
    <name evidence="2" type="ORF">SAMN06296427_10967</name>
</gene>
<keyword evidence="1" id="KW-0812">Transmembrane</keyword>
<keyword evidence="1" id="KW-1133">Transmembrane helix</keyword>
<dbReference type="RefSeq" id="WP_084018086.1">
    <property type="nucleotide sequence ID" value="NZ_FWXS01000009.1"/>
</dbReference>
<organism evidence="2 3">
    <name type="scientific">Moheibacter sediminis</name>
    <dbReference type="NCBI Taxonomy" id="1434700"/>
    <lineage>
        <taxon>Bacteria</taxon>
        <taxon>Pseudomonadati</taxon>
        <taxon>Bacteroidota</taxon>
        <taxon>Flavobacteriia</taxon>
        <taxon>Flavobacteriales</taxon>
        <taxon>Weeksellaceae</taxon>
        <taxon>Moheibacter</taxon>
    </lineage>
</organism>
<dbReference type="STRING" id="1434700.SAMN06296427_10967"/>
<keyword evidence="3" id="KW-1185">Reference proteome</keyword>
<reference evidence="3" key="1">
    <citation type="submission" date="2017-04" db="EMBL/GenBank/DDBJ databases">
        <authorList>
            <person name="Varghese N."/>
            <person name="Submissions S."/>
        </authorList>
    </citation>
    <scope>NUCLEOTIDE SEQUENCE [LARGE SCALE GENOMIC DNA]</scope>
    <source>
        <strain evidence="3">CGMCC 1.12708</strain>
    </source>
</reference>